<protein>
    <submittedName>
        <fullName evidence="2">Uncharacterized protein</fullName>
    </submittedName>
</protein>
<evidence type="ECO:0000313" key="3">
    <source>
        <dbReference type="Proteomes" id="UP000232003"/>
    </source>
</evidence>
<keyword evidence="3" id="KW-1185">Reference proteome</keyword>
<dbReference type="KEGG" id="nfl:COO91_05946"/>
<sequence length="63" mass="7167">MDFEHQLRVGSGEWGDDAAGGAGGERITNDYSLFPNKVIELEIVSFYKNHLRGEQYEKNTGRY</sequence>
<dbReference type="Proteomes" id="UP000232003">
    <property type="component" value="Chromosome"/>
</dbReference>
<evidence type="ECO:0000313" key="2">
    <source>
        <dbReference type="EMBL" id="AUB39950.1"/>
    </source>
</evidence>
<reference evidence="2 3" key="1">
    <citation type="submission" date="2017-11" db="EMBL/GenBank/DDBJ databases">
        <title>Complete genome of a free-living desiccation-tolerant cyanobacterium and its photosynthetic adaptation to extreme terrestrial habitat.</title>
        <authorList>
            <person name="Shang J."/>
        </authorList>
    </citation>
    <scope>NUCLEOTIDE SEQUENCE [LARGE SCALE GENOMIC DNA]</scope>
    <source>
        <strain evidence="2 3">CCNUN1</strain>
    </source>
</reference>
<gene>
    <name evidence="2" type="ORF">COO91_05946</name>
</gene>
<name>A0A2K8SX53_9NOSO</name>
<evidence type="ECO:0000256" key="1">
    <source>
        <dbReference type="SAM" id="MobiDB-lite"/>
    </source>
</evidence>
<feature type="region of interest" description="Disordered" evidence="1">
    <location>
        <begin position="1"/>
        <end position="21"/>
    </location>
</feature>
<organism evidence="2 3">
    <name type="scientific">Nostoc flagelliforme CCNUN1</name>
    <dbReference type="NCBI Taxonomy" id="2038116"/>
    <lineage>
        <taxon>Bacteria</taxon>
        <taxon>Bacillati</taxon>
        <taxon>Cyanobacteriota</taxon>
        <taxon>Cyanophyceae</taxon>
        <taxon>Nostocales</taxon>
        <taxon>Nostocaceae</taxon>
        <taxon>Nostoc</taxon>
    </lineage>
</organism>
<dbReference type="AlphaFoldDB" id="A0A2K8SX53"/>
<accession>A0A2K8SX53</accession>
<proteinExistence type="predicted"/>
<dbReference type="EMBL" id="CP024785">
    <property type="protein sequence ID" value="AUB39950.1"/>
    <property type="molecule type" value="Genomic_DNA"/>
</dbReference>